<proteinExistence type="predicted"/>
<keyword evidence="1" id="KW-0732">Signal</keyword>
<protein>
    <recommendedName>
        <fullName evidence="4">DUF4412 domain-containing protein</fullName>
    </recommendedName>
</protein>
<gene>
    <name evidence="2" type="ORF">V6E02_10155</name>
</gene>
<keyword evidence="3" id="KW-1185">Reference proteome</keyword>
<dbReference type="EMBL" id="JBAJEX010000008">
    <property type="protein sequence ID" value="MEO1767572.1"/>
    <property type="molecule type" value="Genomic_DNA"/>
</dbReference>
<name>A0ABV0EJI6_9BURK</name>
<dbReference type="RefSeq" id="WP_347308682.1">
    <property type="nucleotide sequence ID" value="NZ_JBAJEX010000008.1"/>
</dbReference>
<feature type="chain" id="PRO_5046160257" description="DUF4412 domain-containing protein" evidence="1">
    <location>
        <begin position="19"/>
        <end position="227"/>
    </location>
</feature>
<evidence type="ECO:0000313" key="2">
    <source>
        <dbReference type="EMBL" id="MEO1767572.1"/>
    </source>
</evidence>
<accession>A0ABV0EJI6</accession>
<organism evidence="2 3">
    <name type="scientific">Thiobacter aerophilum</name>
    <dbReference type="NCBI Taxonomy" id="3121275"/>
    <lineage>
        <taxon>Bacteria</taxon>
        <taxon>Pseudomonadati</taxon>
        <taxon>Pseudomonadota</taxon>
        <taxon>Betaproteobacteria</taxon>
        <taxon>Burkholderiales</taxon>
        <taxon>Thiobacteraceae</taxon>
        <taxon>Thiobacter</taxon>
    </lineage>
</organism>
<evidence type="ECO:0008006" key="4">
    <source>
        <dbReference type="Google" id="ProtNLM"/>
    </source>
</evidence>
<evidence type="ECO:0000313" key="3">
    <source>
        <dbReference type="Proteomes" id="UP001482231"/>
    </source>
</evidence>
<reference evidence="2 3" key="1">
    <citation type="submission" date="2024-02" db="EMBL/GenBank/DDBJ databases">
        <title>New thermophilic sulfur-oxidizing bacteria from a hot springs of the Uzon caldera (Kamchatka, Russia).</title>
        <authorList>
            <person name="Dukat A.M."/>
            <person name="Elcheninov A.G."/>
            <person name="Frolov E.N."/>
        </authorList>
    </citation>
    <scope>NUCLEOTIDE SEQUENCE [LARGE SCALE GENOMIC DNA]</scope>
    <source>
        <strain evidence="2 3">AK1</strain>
    </source>
</reference>
<dbReference type="Proteomes" id="UP001482231">
    <property type="component" value="Unassembled WGS sequence"/>
</dbReference>
<feature type="signal peptide" evidence="1">
    <location>
        <begin position="1"/>
        <end position="18"/>
    </location>
</feature>
<evidence type="ECO:0000256" key="1">
    <source>
        <dbReference type="SAM" id="SignalP"/>
    </source>
</evidence>
<comment type="caution">
    <text evidence="2">The sequence shown here is derived from an EMBL/GenBank/DDBJ whole genome shotgun (WGS) entry which is preliminary data.</text>
</comment>
<sequence length="227" mass="25519">MRGLAALLLMAATLAARAEGMVEVSFMDQPPDGGGYVTRYLVTDRYLRMDYGQDRDDFLLFDRQAKLAYNVTHDQRTILVIEPGPVAVARPAQWEVKEDLLSDERGRRTFDITVNGQHCSRITASPTFLPEVVQALAEFNAIMTASQSVTYQATPPELRQPCDLARFVFDHGAWLKNGLPLYEADADGSVRRLLSYETGLPERRLLFALPNQYRTVRLKDLQGAARP</sequence>